<name>A0A1H6M3D7_9FLAO</name>
<evidence type="ECO:0000313" key="2">
    <source>
        <dbReference type="Proteomes" id="UP000199634"/>
    </source>
</evidence>
<proteinExistence type="predicted"/>
<organism evidence="1 2">
    <name type="scientific">Paenimyroides marinum</name>
    <dbReference type="NCBI Taxonomy" id="1159016"/>
    <lineage>
        <taxon>Bacteria</taxon>
        <taxon>Pseudomonadati</taxon>
        <taxon>Bacteroidota</taxon>
        <taxon>Flavobacteriia</taxon>
        <taxon>Flavobacteriales</taxon>
        <taxon>Flavobacteriaceae</taxon>
        <taxon>Paenimyroides</taxon>
    </lineage>
</organism>
<dbReference type="AlphaFoldDB" id="A0A1H6M3D7"/>
<keyword evidence="2" id="KW-1185">Reference proteome</keyword>
<dbReference type="STRING" id="1159016.SAMN02927937_02375"/>
<dbReference type="EMBL" id="FNXE01000039">
    <property type="protein sequence ID" value="SEH95731.1"/>
    <property type="molecule type" value="Genomic_DNA"/>
</dbReference>
<dbReference type="Proteomes" id="UP000199634">
    <property type="component" value="Unassembled WGS sequence"/>
</dbReference>
<accession>A0A1H6M3D7</accession>
<reference evidence="1 2" key="1">
    <citation type="submission" date="2016-10" db="EMBL/GenBank/DDBJ databases">
        <authorList>
            <person name="de Groot N.N."/>
        </authorList>
    </citation>
    <scope>NUCLEOTIDE SEQUENCE [LARGE SCALE GENOMIC DNA]</scope>
    <source>
        <strain evidence="1 2">CGMCC 1.10825</strain>
    </source>
</reference>
<evidence type="ECO:0000313" key="1">
    <source>
        <dbReference type="EMBL" id="SEH95731.1"/>
    </source>
</evidence>
<sequence>MYGLSCFLFLKRAVSHVKSHKECTILISYPMQHNHHTNRLKTMILLFLILGLLASCDCMQRIQGYAVDAQTGEPLSEVFYSRSTLLTTEEKQYERHDTLHLYQRRTDSTGWFMDWRLANGFNCKPRLVLWLDKEGYEPVRLESNRDKGLDTLIVKLHKKVSH</sequence>
<gene>
    <name evidence="1" type="ORF">SAMN02927937_02375</name>
</gene>
<protein>
    <submittedName>
        <fullName evidence="1">Uncharacterized protein</fullName>
    </submittedName>
</protein>